<dbReference type="RefSeq" id="WP_168775694.1">
    <property type="nucleotide sequence ID" value="NZ_JAABNR010000014.1"/>
</dbReference>
<evidence type="ECO:0000313" key="5">
    <source>
        <dbReference type="Proteomes" id="UP001193501"/>
    </source>
</evidence>
<dbReference type="InterPro" id="IPR037972">
    <property type="entry name" value="RepB_N"/>
</dbReference>
<dbReference type="Gene3D" id="1.10.10.2830">
    <property type="match status" value="1"/>
</dbReference>
<evidence type="ECO:0000256" key="2">
    <source>
        <dbReference type="SAM" id="MobiDB-lite"/>
    </source>
</evidence>
<dbReference type="SUPFAM" id="SSF109709">
    <property type="entry name" value="KorB DNA-binding domain-like"/>
    <property type="match status" value="1"/>
</dbReference>
<keyword evidence="5" id="KW-1185">Reference proteome</keyword>
<evidence type="ECO:0000313" key="4">
    <source>
        <dbReference type="EMBL" id="NBZ88883.1"/>
    </source>
</evidence>
<reference evidence="4" key="1">
    <citation type="submission" date="2020-01" db="EMBL/GenBank/DDBJ databases">
        <authorList>
            <person name="Chen W.-M."/>
        </authorList>
    </citation>
    <scope>NUCLEOTIDE SEQUENCE</scope>
    <source>
        <strain evidence="4">CYK-10</strain>
    </source>
</reference>
<dbReference type="GO" id="GO:0003677">
    <property type="term" value="F:DNA binding"/>
    <property type="evidence" value="ECO:0007669"/>
    <property type="project" value="InterPro"/>
</dbReference>
<dbReference type="AlphaFoldDB" id="A0AAE4YCU1"/>
<dbReference type="InterPro" id="IPR003115">
    <property type="entry name" value="ParB_N"/>
</dbReference>
<dbReference type="EMBL" id="JAABNR010000014">
    <property type="protein sequence ID" value="NBZ88883.1"/>
    <property type="molecule type" value="Genomic_DNA"/>
</dbReference>
<evidence type="ECO:0000259" key="3">
    <source>
        <dbReference type="SMART" id="SM00470"/>
    </source>
</evidence>
<accession>A0AAE4YCU1</accession>
<dbReference type="GO" id="GO:0005694">
    <property type="term" value="C:chromosome"/>
    <property type="evidence" value="ECO:0007669"/>
    <property type="project" value="TreeGrafter"/>
</dbReference>
<comment type="similarity">
    <text evidence="1">Belongs to the ParB family.</text>
</comment>
<dbReference type="InterPro" id="IPR040873">
    <property type="entry name" value="SoPB_HTH"/>
</dbReference>
<dbReference type="SMART" id="SM00470">
    <property type="entry name" value="ParB"/>
    <property type="match status" value="1"/>
</dbReference>
<dbReference type="Pfam" id="PF02195">
    <property type="entry name" value="ParB_N"/>
    <property type="match status" value="1"/>
</dbReference>
<dbReference type="CDD" id="cd16405">
    <property type="entry name" value="RepB_like_N"/>
    <property type="match status" value="1"/>
</dbReference>
<dbReference type="GO" id="GO:0007059">
    <property type="term" value="P:chromosome segregation"/>
    <property type="evidence" value="ECO:0007669"/>
    <property type="project" value="TreeGrafter"/>
</dbReference>
<evidence type="ECO:0000256" key="1">
    <source>
        <dbReference type="ARBA" id="ARBA00006295"/>
    </source>
</evidence>
<proteinExistence type="inferred from homology"/>
<feature type="domain" description="ParB-like N-terminal" evidence="3">
    <location>
        <begin position="51"/>
        <end position="152"/>
    </location>
</feature>
<feature type="region of interest" description="Disordered" evidence="2">
    <location>
        <begin position="270"/>
        <end position="290"/>
    </location>
</feature>
<dbReference type="InterPro" id="IPR050336">
    <property type="entry name" value="Chromosome_partition/occlusion"/>
</dbReference>
<dbReference type="Proteomes" id="UP001193501">
    <property type="component" value="Unassembled WGS sequence"/>
</dbReference>
<sequence>MSKRHDAIFEDVLKDLNKDAAPGEDDRGGTRFLRRSNALAEVGEREEKVLRWVDPALCVMWERHNRAYELLNEDNCRDLIDSIRSQGQQEFPAIVRKLGRGQAAEYEVICGARRHFAVSWLRANNYPQFRYLVEVRELSDEEAFRLADVENRDREDISDFERAKDYAGALEQYYGGRQKAMAERLEVSEGWLSRYLTLARLPDIIVSAYASIRDIKELHARTLKPLLADPKSGPAVLEAAQDVAARQAAAREGKGTPIEASKVLSILKSAASSPKRTRPPEQVFRGAEGGTGVTLRKRGSKVILEFSEKLSDEELRVAFDAFLAGRPKGKR</sequence>
<dbReference type="NCBIfam" id="TIGR00180">
    <property type="entry name" value="parB_part"/>
    <property type="match status" value="1"/>
</dbReference>
<dbReference type="Pfam" id="PF18090">
    <property type="entry name" value="SoPB_HTH"/>
    <property type="match status" value="1"/>
</dbReference>
<organism evidence="4 5">
    <name type="scientific">Stagnihabitans tardus</name>
    <dbReference type="NCBI Taxonomy" id="2699202"/>
    <lineage>
        <taxon>Bacteria</taxon>
        <taxon>Pseudomonadati</taxon>
        <taxon>Pseudomonadota</taxon>
        <taxon>Alphaproteobacteria</taxon>
        <taxon>Rhodobacterales</taxon>
        <taxon>Paracoccaceae</taxon>
        <taxon>Stagnihabitans</taxon>
    </lineage>
</organism>
<gene>
    <name evidence="4" type="ORF">GV832_14920</name>
</gene>
<dbReference type="SUPFAM" id="SSF110849">
    <property type="entry name" value="ParB/Sulfiredoxin"/>
    <property type="match status" value="1"/>
</dbReference>
<protein>
    <submittedName>
        <fullName evidence="4">ParB/RepB/Spo0J family partition protein</fullName>
    </submittedName>
</protein>
<comment type="caution">
    <text evidence="4">The sequence shown here is derived from an EMBL/GenBank/DDBJ whole genome shotgun (WGS) entry which is preliminary data.</text>
</comment>
<dbReference type="PANTHER" id="PTHR33375">
    <property type="entry name" value="CHROMOSOME-PARTITIONING PROTEIN PARB-RELATED"/>
    <property type="match status" value="1"/>
</dbReference>
<dbReference type="InterPro" id="IPR036086">
    <property type="entry name" value="ParB/Sulfiredoxin_sf"/>
</dbReference>
<dbReference type="Gene3D" id="3.90.1530.30">
    <property type="match status" value="1"/>
</dbReference>
<name>A0AAE4YCU1_9RHOB</name>
<dbReference type="PANTHER" id="PTHR33375:SF1">
    <property type="entry name" value="CHROMOSOME-PARTITIONING PROTEIN PARB-RELATED"/>
    <property type="match status" value="1"/>
</dbReference>
<dbReference type="InterPro" id="IPR004437">
    <property type="entry name" value="ParB/RepB/Spo0J"/>
</dbReference>